<dbReference type="AlphaFoldDB" id="A0A915C4U1"/>
<dbReference type="WBParaSite" id="PgR089_g036_t02">
    <property type="protein sequence ID" value="PgR089_g036_t02"/>
    <property type="gene ID" value="PgR089_g036"/>
</dbReference>
<dbReference type="Proteomes" id="UP000887569">
    <property type="component" value="Unplaced"/>
</dbReference>
<sequence length="392" mass="44104">VVCCLSAQLTIFVRQAPMISCQLTSVIAILAIQLTRSSISPLVNSKLSDDSTESDHPRIWALIAAGSNGWINYRHQADVCHAYHILRSHGIPEEHIITMMYDDIANNERNPYPGKIYNKPHGEELYTGVKIDYKGDDVTPQNFLAILEGNASAVTGGNKRVVRSNAHDHIFVYFSDHGASGLIAFPNEMLTAGDLNSALKRMYRRRRYDQLVFYLEACESGSMFNGILPADIGVYVITAANDHESSWGYYCDNDMRLPCMGDQFSINWMEDSDVEQLNKESLQQQYEIVVQKTNLSHVMHYGDLSIAKEFVADFQGWEMEPQSRVSTLPGTTNISMACEGYPTSDARQTITSRSRQQKKKRNKKENRQASAKARISRQLHDRLGGGNHSRSD</sequence>
<dbReference type="GO" id="GO:0004197">
    <property type="term" value="F:cysteine-type endopeptidase activity"/>
    <property type="evidence" value="ECO:0007669"/>
    <property type="project" value="UniProtKB-EC"/>
</dbReference>
<evidence type="ECO:0000256" key="9">
    <source>
        <dbReference type="SAM" id="MobiDB-lite"/>
    </source>
</evidence>
<feature type="compositionally biased region" description="Basic and acidic residues" evidence="9">
    <location>
        <begin position="378"/>
        <end position="392"/>
    </location>
</feature>
<evidence type="ECO:0000256" key="1">
    <source>
        <dbReference type="ARBA" id="ARBA00000810"/>
    </source>
</evidence>
<organism evidence="10 11">
    <name type="scientific">Parascaris univalens</name>
    <name type="common">Nematode worm</name>
    <dbReference type="NCBI Taxonomy" id="6257"/>
    <lineage>
        <taxon>Eukaryota</taxon>
        <taxon>Metazoa</taxon>
        <taxon>Ecdysozoa</taxon>
        <taxon>Nematoda</taxon>
        <taxon>Chromadorea</taxon>
        <taxon>Rhabditida</taxon>
        <taxon>Spirurina</taxon>
        <taxon>Ascaridomorpha</taxon>
        <taxon>Ascaridoidea</taxon>
        <taxon>Ascarididae</taxon>
        <taxon>Parascaris</taxon>
    </lineage>
</organism>
<keyword evidence="10" id="KW-1185">Reference proteome</keyword>
<proteinExistence type="inferred from homology"/>
<protein>
    <recommendedName>
        <fullName evidence="3">legumain</fullName>
        <ecNumber evidence="3">3.4.22.34</ecNumber>
    </recommendedName>
</protein>
<evidence type="ECO:0000256" key="3">
    <source>
        <dbReference type="ARBA" id="ARBA00012628"/>
    </source>
</evidence>
<reference evidence="11" key="1">
    <citation type="submission" date="2022-11" db="UniProtKB">
        <authorList>
            <consortium name="WormBaseParasite"/>
        </authorList>
    </citation>
    <scope>IDENTIFICATION</scope>
</reference>
<evidence type="ECO:0000256" key="2">
    <source>
        <dbReference type="ARBA" id="ARBA00009941"/>
    </source>
</evidence>
<keyword evidence="4" id="KW-0645">Protease</keyword>
<keyword evidence="5" id="KW-0732">Signal</keyword>
<evidence type="ECO:0000256" key="8">
    <source>
        <dbReference type="PIRSR" id="PIRSR019663-1"/>
    </source>
</evidence>
<dbReference type="EC" id="3.4.22.34" evidence="3"/>
<evidence type="ECO:0000256" key="5">
    <source>
        <dbReference type="ARBA" id="ARBA00022729"/>
    </source>
</evidence>
<dbReference type="FunFam" id="3.40.50.1460:FF:000006">
    <property type="entry name" value="Legumain"/>
    <property type="match status" value="1"/>
</dbReference>
<evidence type="ECO:0000256" key="4">
    <source>
        <dbReference type="ARBA" id="ARBA00022670"/>
    </source>
</evidence>
<evidence type="ECO:0000256" key="6">
    <source>
        <dbReference type="ARBA" id="ARBA00022801"/>
    </source>
</evidence>
<dbReference type="PRINTS" id="PR00776">
    <property type="entry name" value="HEMOGLOBNASE"/>
</dbReference>
<comment type="catalytic activity">
    <reaction evidence="1">
        <text>Hydrolysis of proteins and small molecule substrates at -Asn-|-Xaa- bonds.</text>
        <dbReference type="EC" id="3.4.22.34"/>
    </reaction>
</comment>
<keyword evidence="6" id="KW-0378">Hydrolase</keyword>
<dbReference type="Gene3D" id="3.40.50.1460">
    <property type="match status" value="1"/>
</dbReference>
<dbReference type="GO" id="GO:0051603">
    <property type="term" value="P:proteolysis involved in protein catabolic process"/>
    <property type="evidence" value="ECO:0007669"/>
    <property type="project" value="TreeGrafter"/>
</dbReference>
<dbReference type="PIRSF" id="PIRSF019663">
    <property type="entry name" value="Legumain"/>
    <property type="match status" value="1"/>
</dbReference>
<name>A0A915C4U1_PARUN</name>
<keyword evidence="7" id="KW-0788">Thiol protease</keyword>
<comment type="similarity">
    <text evidence="2">Belongs to the peptidase C13 family.</text>
</comment>
<dbReference type="PANTHER" id="PTHR12000:SF42">
    <property type="entry name" value="LEGUMAIN"/>
    <property type="match status" value="1"/>
</dbReference>
<dbReference type="InterPro" id="IPR001096">
    <property type="entry name" value="Peptidase_C13"/>
</dbReference>
<dbReference type="PANTHER" id="PTHR12000">
    <property type="entry name" value="HEMOGLOBINASE FAMILY MEMBER"/>
    <property type="match status" value="1"/>
</dbReference>
<accession>A0A915C4U1</accession>
<evidence type="ECO:0000313" key="11">
    <source>
        <dbReference type="WBParaSite" id="PgR089_g036_t02"/>
    </source>
</evidence>
<feature type="active site" evidence="8">
    <location>
        <position position="177"/>
    </location>
</feature>
<evidence type="ECO:0000313" key="10">
    <source>
        <dbReference type="Proteomes" id="UP000887569"/>
    </source>
</evidence>
<dbReference type="GO" id="GO:0006624">
    <property type="term" value="P:vacuolar protein processing"/>
    <property type="evidence" value="ECO:0007669"/>
    <property type="project" value="TreeGrafter"/>
</dbReference>
<dbReference type="GO" id="GO:0005773">
    <property type="term" value="C:vacuole"/>
    <property type="evidence" value="ECO:0007669"/>
    <property type="project" value="GOC"/>
</dbReference>
<feature type="active site" description="Nucleophile" evidence="8">
    <location>
        <position position="218"/>
    </location>
</feature>
<feature type="compositionally biased region" description="Basic residues" evidence="9">
    <location>
        <begin position="355"/>
        <end position="364"/>
    </location>
</feature>
<feature type="region of interest" description="Disordered" evidence="9">
    <location>
        <begin position="339"/>
        <end position="392"/>
    </location>
</feature>
<dbReference type="Pfam" id="PF01650">
    <property type="entry name" value="Peptidase_C13"/>
    <property type="match status" value="1"/>
</dbReference>
<evidence type="ECO:0000256" key="7">
    <source>
        <dbReference type="ARBA" id="ARBA00022807"/>
    </source>
</evidence>